<organism evidence="2 3">
    <name type="scientific">Dendrobium thyrsiflorum</name>
    <name type="common">Pinecone-like raceme dendrobium</name>
    <name type="synonym">Orchid</name>
    <dbReference type="NCBI Taxonomy" id="117978"/>
    <lineage>
        <taxon>Eukaryota</taxon>
        <taxon>Viridiplantae</taxon>
        <taxon>Streptophyta</taxon>
        <taxon>Embryophyta</taxon>
        <taxon>Tracheophyta</taxon>
        <taxon>Spermatophyta</taxon>
        <taxon>Magnoliopsida</taxon>
        <taxon>Liliopsida</taxon>
        <taxon>Asparagales</taxon>
        <taxon>Orchidaceae</taxon>
        <taxon>Epidendroideae</taxon>
        <taxon>Malaxideae</taxon>
        <taxon>Dendrobiinae</taxon>
        <taxon>Dendrobium</taxon>
    </lineage>
</organism>
<evidence type="ECO:0000313" key="3">
    <source>
        <dbReference type="Proteomes" id="UP001552299"/>
    </source>
</evidence>
<feature type="domain" description="Reverse transcriptase zinc-binding" evidence="1">
    <location>
        <begin position="235"/>
        <end position="314"/>
    </location>
</feature>
<dbReference type="Pfam" id="PF13966">
    <property type="entry name" value="zf-RVT"/>
    <property type="match status" value="1"/>
</dbReference>
<dbReference type="AlphaFoldDB" id="A0ABD0VM54"/>
<evidence type="ECO:0000259" key="1">
    <source>
        <dbReference type="Pfam" id="PF13966"/>
    </source>
</evidence>
<dbReference type="EMBL" id="JANQDX010000006">
    <property type="protein sequence ID" value="KAL0923617.1"/>
    <property type="molecule type" value="Genomic_DNA"/>
</dbReference>
<sequence>MYKNFWSKHTDFWSLLVAVFDETCHENHISWFYKRLKHLKSLIKRKDWASSNDIAAKCKSLEVQQLNCQMLLDNDPQNGELCSRLKNINGELNFYYSSWSSWTVQRSKVNWLTKGEDDLKFLFSKVRNRSSSNAHALKAFLLGPDSNYQSPASILWNHWCMGIKLFNHFADLCRNFYAILKWETVKDWTNNSSWNLPSYIGYDTANELNNLLSSIPILSNVTSNIVWKDNSKATYKDFYKEYFEREASVDWHHFVWHKNKALRFSVFSWLALMGGLKTVDALARRNIYMTDPICPLCRCDLESLNHLFFECYYSFTILVKLIPNFQYFYLRPSLIQSLNHVGSIAGTKLEKQGLLLTLNATVYYLWRERNNRRFGSSSHCVVTTTNLIAKVIKYKLSQRNYMEYGKN</sequence>
<name>A0ABD0VM54_DENTH</name>
<keyword evidence="3" id="KW-1185">Reference proteome</keyword>
<comment type="caution">
    <text evidence="2">The sequence shown here is derived from an EMBL/GenBank/DDBJ whole genome shotgun (WGS) entry which is preliminary data.</text>
</comment>
<protein>
    <recommendedName>
        <fullName evidence="1">Reverse transcriptase zinc-binding domain-containing protein</fullName>
    </recommendedName>
</protein>
<proteinExistence type="predicted"/>
<dbReference type="InterPro" id="IPR026960">
    <property type="entry name" value="RVT-Znf"/>
</dbReference>
<accession>A0ABD0VM54</accession>
<dbReference type="Proteomes" id="UP001552299">
    <property type="component" value="Unassembled WGS sequence"/>
</dbReference>
<reference evidence="2 3" key="1">
    <citation type="journal article" date="2024" name="Plant Biotechnol. J.">
        <title>Dendrobium thyrsiflorum genome and its molecular insights into genes involved in important horticultural traits.</title>
        <authorList>
            <person name="Chen B."/>
            <person name="Wang J.Y."/>
            <person name="Zheng P.J."/>
            <person name="Li K.L."/>
            <person name="Liang Y.M."/>
            <person name="Chen X.F."/>
            <person name="Zhang C."/>
            <person name="Zhao X."/>
            <person name="He X."/>
            <person name="Zhang G.Q."/>
            <person name="Liu Z.J."/>
            <person name="Xu Q."/>
        </authorList>
    </citation>
    <scope>NUCLEOTIDE SEQUENCE [LARGE SCALE GENOMIC DNA]</scope>
    <source>
        <strain evidence="2">GZMU011</strain>
    </source>
</reference>
<gene>
    <name evidence="2" type="ORF">M5K25_007680</name>
</gene>
<evidence type="ECO:0000313" key="2">
    <source>
        <dbReference type="EMBL" id="KAL0923617.1"/>
    </source>
</evidence>